<organism evidence="5 6">
    <name type="scientific">Lactobacillus pasteurii DSM 23907 = CRBIP 24.76</name>
    <dbReference type="NCBI Taxonomy" id="1423790"/>
    <lineage>
        <taxon>Bacteria</taxon>
        <taxon>Bacillati</taxon>
        <taxon>Bacillota</taxon>
        <taxon>Bacilli</taxon>
        <taxon>Lactobacillales</taxon>
        <taxon>Lactobacillaceae</taxon>
        <taxon>Lactobacillus</taxon>
    </lineage>
</organism>
<dbReference type="Proteomes" id="UP000009311">
    <property type="component" value="Unassembled WGS sequence"/>
</dbReference>
<protein>
    <submittedName>
        <fullName evidence="5">Alpha-xylosidase</fullName>
        <ecNumber evidence="5">3.2.1.-</ecNumber>
    </submittedName>
</protein>
<dbReference type="InterPro" id="IPR048395">
    <property type="entry name" value="Glyco_hydro_31_C"/>
</dbReference>
<name>I7KL00_9LACO</name>
<dbReference type="eggNOG" id="COG1501">
    <property type="taxonomic scope" value="Bacteria"/>
</dbReference>
<dbReference type="STRING" id="1423790.BN53_02330"/>
<dbReference type="EMBL" id="CAKD01000013">
    <property type="protein sequence ID" value="CCI84939.1"/>
    <property type="molecule type" value="Genomic_DNA"/>
</dbReference>
<dbReference type="PANTHER" id="PTHR43863">
    <property type="entry name" value="HYDROLASE, PUTATIVE (AFU_ORTHOLOGUE AFUA_1G03140)-RELATED"/>
    <property type="match status" value="1"/>
</dbReference>
<dbReference type="Pfam" id="PF21365">
    <property type="entry name" value="Glyco_hydro_31_3rd"/>
    <property type="match status" value="1"/>
</dbReference>
<dbReference type="Pfam" id="PF01055">
    <property type="entry name" value="Glyco_hydro_31_2nd"/>
    <property type="match status" value="1"/>
</dbReference>
<dbReference type="PANTHER" id="PTHR43863:SF2">
    <property type="entry name" value="MALTASE-GLUCOAMYLASE"/>
    <property type="match status" value="1"/>
</dbReference>
<dbReference type="GO" id="GO:0004553">
    <property type="term" value="F:hydrolase activity, hydrolyzing O-glycosyl compounds"/>
    <property type="evidence" value="ECO:0007669"/>
    <property type="project" value="InterPro"/>
</dbReference>
<dbReference type="EC" id="3.2.1.-" evidence="5"/>
<dbReference type="CDD" id="cd06595">
    <property type="entry name" value="GH31_u1"/>
    <property type="match status" value="1"/>
</dbReference>
<keyword evidence="6" id="KW-1185">Reference proteome</keyword>
<feature type="domain" description="Glycoside hydrolase family 31 TIM barrel" evidence="3">
    <location>
        <begin position="184"/>
        <end position="487"/>
    </location>
</feature>
<sequence>MEQKIVDGGHRFTVITESLIRIEEDQTGNFENRATTAVLSREFAKPDFQLIENHNGHQLEIITKTIHLYYDGGDFSSESLYADILLQGSSQVSRWYFGQKNDARANLKGTARTLDEADGEIPLGEGIMSRNGFYYLDDSKSFIYDDETDEFSPRPNSVVDGYLFAYGQNYQSQLTDFYQLTGKTPLIPRFALGNWWSRYHAYSAQEYQDLMTKFEAEQIPINVSVIDMDWHRVEDVPVKYGSAWTGFSWNRSLFSDPEAFIAWLHVHGKKVSLNLHPADGIRAYEDQYQDVAKTMGLDTSSEEPANFDLENSKFRQAYFKDVLHPMEKEGVDFWWLDWQQGTAKNDQHLDPLWLLNHYQYQDSQKRHSGQALILSRYGGIGSHRYPIGFSGDTIISWKSLAFQPYFTITAANVGYTWWSHDIGGHMLGSFDGELATRWLQFGVFSPINRLHSSNNMFSGKEPWNYRLDYEKSQKSFLRLRTKLVPYLDSSNYLTHEKGIPLVKPLYYQYPDKEEAYQFKNEYFFGKEMLVSPITRPHDETTQMAYSETWLPEGEWVDYFTHLVYPGNTVIKTYRSVDQMPVFVRKGSVILTNPNYLESLDHLPAKLQAEIFAGADGKYQLFEHENDHLAQTTFTWDETEQDFTYKINDPDQILPKSRKIELIKQASSLQDVFAEMKKRLQMAKIDFELKQKLYQSFVSADYKYGAYINLLNTLDNLDLRDSLSEVAYIRTAYEG</sequence>
<gene>
    <name evidence="5" type="ORF">BN53_02330</name>
</gene>
<evidence type="ECO:0000259" key="4">
    <source>
        <dbReference type="Pfam" id="PF21365"/>
    </source>
</evidence>
<dbReference type="AlphaFoldDB" id="I7KL00"/>
<dbReference type="OrthoDB" id="176168at2"/>
<accession>I7KL00</accession>
<comment type="caution">
    <text evidence="5">The sequence shown here is derived from an EMBL/GenBank/DDBJ whole genome shotgun (WGS) entry which is preliminary data.</text>
</comment>
<dbReference type="Gene3D" id="2.60.40.1180">
    <property type="entry name" value="Golgi alpha-mannosidase II"/>
    <property type="match status" value="1"/>
</dbReference>
<dbReference type="PATRIC" id="fig|1423790.3.peg.1032"/>
<dbReference type="InterPro" id="IPR013780">
    <property type="entry name" value="Glyco_hydro_b"/>
</dbReference>
<dbReference type="InterPro" id="IPR051816">
    <property type="entry name" value="Glycosyl_Hydrolase_31"/>
</dbReference>
<comment type="similarity">
    <text evidence="1 2">Belongs to the glycosyl hydrolase 31 family.</text>
</comment>
<keyword evidence="2 5" id="KW-0378">Hydrolase</keyword>
<dbReference type="GO" id="GO:0005975">
    <property type="term" value="P:carbohydrate metabolic process"/>
    <property type="evidence" value="ECO:0007669"/>
    <property type="project" value="InterPro"/>
</dbReference>
<evidence type="ECO:0000256" key="2">
    <source>
        <dbReference type="RuleBase" id="RU361185"/>
    </source>
</evidence>
<evidence type="ECO:0000313" key="5">
    <source>
        <dbReference type="EMBL" id="CCI84939.1"/>
    </source>
</evidence>
<dbReference type="Gene3D" id="3.20.20.80">
    <property type="entry name" value="Glycosidases"/>
    <property type="match status" value="1"/>
</dbReference>
<dbReference type="InterPro" id="IPR000322">
    <property type="entry name" value="Glyco_hydro_31_TIM"/>
</dbReference>
<dbReference type="InterPro" id="IPR017853">
    <property type="entry name" value="GH"/>
</dbReference>
<proteinExistence type="inferred from homology"/>
<reference evidence="5 6" key="1">
    <citation type="submission" date="2012-06" db="EMBL/GenBank/DDBJ databases">
        <title>Draft Genome Sequence of Lactobacillus pasteurii CRBIP 24.76T.</title>
        <authorList>
            <person name="Cousin S."/>
            <person name="Bouchier C."/>
            <person name="Loux V."/>
            <person name="Ma L."/>
            <person name="Creno S."/>
            <person name="Bizet C."/>
            <person name="Clermont D."/>
        </authorList>
    </citation>
    <scope>NUCLEOTIDE SEQUENCE [LARGE SCALE GENOMIC DNA]</scope>
    <source>
        <strain evidence="6">CRBIP 24.76T</strain>
    </source>
</reference>
<keyword evidence="2 5" id="KW-0326">Glycosidase</keyword>
<dbReference type="SUPFAM" id="SSF51445">
    <property type="entry name" value="(Trans)glycosidases"/>
    <property type="match status" value="1"/>
</dbReference>
<evidence type="ECO:0000259" key="3">
    <source>
        <dbReference type="Pfam" id="PF01055"/>
    </source>
</evidence>
<dbReference type="RefSeq" id="WP_009559494.1">
    <property type="nucleotide sequence ID" value="NZ_AYZN01000002.1"/>
</dbReference>
<evidence type="ECO:0000256" key="1">
    <source>
        <dbReference type="ARBA" id="ARBA00007806"/>
    </source>
</evidence>
<dbReference type="SUPFAM" id="SSF51011">
    <property type="entry name" value="Glycosyl hydrolase domain"/>
    <property type="match status" value="1"/>
</dbReference>
<feature type="domain" description="Glycosyl hydrolase family 31 C-terminal" evidence="4">
    <location>
        <begin position="498"/>
        <end position="589"/>
    </location>
</feature>
<evidence type="ECO:0000313" key="6">
    <source>
        <dbReference type="Proteomes" id="UP000009311"/>
    </source>
</evidence>